<comment type="similarity">
    <text evidence="2">Belongs to the Bocaparvovirus Non-structural protein NP-1 family.</text>
</comment>
<feature type="compositionally biased region" description="Basic and acidic residues" evidence="9">
    <location>
        <begin position="18"/>
        <end position="28"/>
    </location>
</feature>
<feature type="compositionally biased region" description="Polar residues" evidence="9">
    <location>
        <begin position="31"/>
        <end position="47"/>
    </location>
</feature>
<evidence type="ECO:0000313" key="10">
    <source>
        <dbReference type="EMBL" id="AYW35041.1"/>
    </source>
</evidence>
<feature type="compositionally biased region" description="Low complexity" evidence="9">
    <location>
        <begin position="57"/>
        <end position="66"/>
    </location>
</feature>
<name>A0A3G5EAG1_9VIRU</name>
<comment type="subcellular location">
    <subcellularLocation>
        <location evidence="1">Host nucleus</location>
    </subcellularLocation>
</comment>
<accession>A0A3G5EAG1</accession>
<evidence type="ECO:0000256" key="6">
    <source>
        <dbReference type="ARBA" id="ARBA00023159"/>
    </source>
</evidence>
<evidence type="ECO:0000256" key="8">
    <source>
        <dbReference type="ARBA" id="ARBA00045895"/>
    </source>
</evidence>
<keyword evidence="5" id="KW-0805">Transcription regulation</keyword>
<sequence>MSSPRQKRTRSPSPMPRPRTELIRESGEKGSASTHWDQTKNRSSYTASRRWGTRTQNSGRGENKNGNKGKKPYNPFTIYAEYNAKHNTGKSYCGYYYHSTRIAKRGTDLVFNEAKQKFQAMQTDNKVEWGDVREILFWFKKTIDQQYRNMMWHFLNTECEKCQFWDDVYRKHIAQVNNEPAVPIQELTDEEMLQAAIEMDGASE</sequence>
<keyword evidence="7" id="KW-0804">Transcription</keyword>
<feature type="compositionally biased region" description="Basic residues" evidence="9">
    <location>
        <begin position="1"/>
        <end position="10"/>
    </location>
</feature>
<feature type="region of interest" description="Disordered" evidence="9">
    <location>
        <begin position="1"/>
        <end position="72"/>
    </location>
</feature>
<evidence type="ECO:0000256" key="5">
    <source>
        <dbReference type="ARBA" id="ARBA00023015"/>
    </source>
</evidence>
<dbReference type="EMBL" id="MH003836">
    <property type="protein sequence ID" value="AYW35041.1"/>
    <property type="molecule type" value="Genomic_DNA"/>
</dbReference>
<keyword evidence="4" id="KW-1048">Host nucleus</keyword>
<keyword evidence="6" id="KW-0010">Activator</keyword>
<proteinExistence type="inferred from homology"/>
<evidence type="ECO:0000256" key="1">
    <source>
        <dbReference type="ARBA" id="ARBA00004147"/>
    </source>
</evidence>
<evidence type="ECO:0000256" key="9">
    <source>
        <dbReference type="SAM" id="MobiDB-lite"/>
    </source>
</evidence>
<evidence type="ECO:0000256" key="3">
    <source>
        <dbReference type="ARBA" id="ARBA00020315"/>
    </source>
</evidence>
<dbReference type="Pfam" id="PF11733">
    <property type="entry name" value="NP1-WLL"/>
    <property type="match status" value="1"/>
</dbReference>
<protein>
    <recommendedName>
        <fullName evidence="3">Non-structural protein NP-1</fullName>
    </recommendedName>
</protein>
<reference evidence="10" key="1">
    <citation type="submission" date="2018-02" db="EMBL/GenBank/DDBJ databases">
        <title>A novel bocaparvovirus species identified in wild rat.</title>
        <authorList>
            <person name="Liu M."/>
        </authorList>
    </citation>
    <scope>NUCLEOTIDE SEQUENCE</scope>
    <source>
        <strain evidence="10">S9-108</strain>
    </source>
</reference>
<evidence type="ECO:0000256" key="7">
    <source>
        <dbReference type="ARBA" id="ARBA00023163"/>
    </source>
</evidence>
<evidence type="ECO:0000256" key="2">
    <source>
        <dbReference type="ARBA" id="ARBA00007126"/>
    </source>
</evidence>
<dbReference type="GO" id="GO:0042025">
    <property type="term" value="C:host cell nucleus"/>
    <property type="evidence" value="ECO:0007669"/>
    <property type="project" value="UniProtKB-SubCell"/>
</dbReference>
<comment type="function">
    <text evidence="8">Required for the expression of the capsid proteins. Performs the splicing and internal polyadenylation of the viral capsid-encoding mRNA precursor, which allows its maturation and expression. Transactivates the viral promoter.</text>
</comment>
<organism evidence="10">
    <name type="scientific">Rodent bocavirus</name>
    <dbReference type="NCBI Taxonomy" id="2137546"/>
    <lineage>
        <taxon>Viruses</taxon>
        <taxon>Monodnaviria</taxon>
        <taxon>Shotokuvirae</taxon>
        <taxon>Cossaviricota</taxon>
        <taxon>Quintoviricetes</taxon>
        <taxon>Piccovirales</taxon>
        <taxon>Parvoviridae</taxon>
        <taxon>Parvovirinae</taxon>
        <taxon>Bocaparvovirus</taxon>
        <taxon>Bocaparvovirus rodent3</taxon>
    </lineage>
</organism>
<evidence type="ECO:0000256" key="4">
    <source>
        <dbReference type="ARBA" id="ARBA00022562"/>
    </source>
</evidence>
<dbReference type="InterPro" id="IPR021075">
    <property type="entry name" value="Bocavirus_NP1"/>
</dbReference>